<evidence type="ECO:0000256" key="7">
    <source>
        <dbReference type="ARBA" id="ARBA00023128"/>
    </source>
</evidence>
<dbReference type="Pfam" id="PF02096">
    <property type="entry name" value="60KD_IMP"/>
    <property type="match status" value="1"/>
</dbReference>
<keyword evidence="7" id="KW-0496">Mitochondrion</keyword>
<dbReference type="CDD" id="cd20069">
    <property type="entry name" value="5TM_Oxa1-like"/>
    <property type="match status" value="1"/>
</dbReference>
<evidence type="ECO:0000256" key="5">
    <source>
        <dbReference type="ARBA" id="ARBA00022946"/>
    </source>
</evidence>
<dbReference type="GO" id="GO:0005743">
    <property type="term" value="C:mitochondrial inner membrane"/>
    <property type="evidence" value="ECO:0007669"/>
    <property type="project" value="UniProtKB-SubCell"/>
</dbReference>
<keyword evidence="8 11" id="KW-0472">Membrane</keyword>
<comment type="subcellular location">
    <subcellularLocation>
        <location evidence="9">Membrane</location>
        <topology evidence="9">Multi-pass membrane protein</topology>
    </subcellularLocation>
    <subcellularLocation>
        <location evidence="1">Mitochondrion inner membrane</location>
        <topology evidence="1">Multi-pass membrane protein</topology>
    </subcellularLocation>
</comment>
<evidence type="ECO:0000256" key="11">
    <source>
        <dbReference type="SAM" id="Phobius"/>
    </source>
</evidence>
<evidence type="ECO:0000256" key="10">
    <source>
        <dbReference type="SAM" id="MobiDB-lite"/>
    </source>
</evidence>
<feature type="region of interest" description="Disordered" evidence="10">
    <location>
        <begin position="419"/>
        <end position="449"/>
    </location>
</feature>
<sequence length="449" mass="49565">MGRVFVLIWCECSDGPCSRVARPAADGVGIIAGCPEIVERLYDQNQGESNFKVRISQYRHHHVGIQCGKTISTACRRGTYRRTLLDSRLVVASTLRLASTSVSDEPHLGNVVSETTSLSTTPDISSPALSNLPDLPPIPEPPLVSDMSDVIVQVAGEPSFASMGLGGWTPVGIVQNCMEYLHIGLDLPWWASIALGTVVVRVIMFPLVIAAQRNAAKMNNNLPQLQILQMKMSEARQSGNQLDGKLHELLAPLFISFFMGLRGMSNVPVESMRTGGLFWFTDLTVPDQYYLLPLITSATLYLTIELGTDSARLGSTNMQTMRYVLRALPLCILPFIINFPGAILCYWVSTNFISLRIPAVRQYFNIEPLVAHTADSLPVKPKGFVTGLKDSWTNLKITKELEERQRVDEIKFQRAGRGPIQKTYKYDPTQPTSSTVAGKDPIVTAKNRD</sequence>
<evidence type="ECO:0000313" key="13">
    <source>
        <dbReference type="EMBL" id="CAD7430370.1"/>
    </source>
</evidence>
<gene>
    <name evidence="13" type="ORF">TMSB3V08_LOCUS7128</name>
</gene>
<name>A0A7R9HQ03_9NEOP</name>
<evidence type="ECO:0000256" key="3">
    <source>
        <dbReference type="ARBA" id="ARBA00022692"/>
    </source>
</evidence>
<dbReference type="PANTHER" id="PTHR12428:SF66">
    <property type="entry name" value="MITOCHONDRIAL INNER MEMBRANE PROTEIN OXA1L"/>
    <property type="match status" value="1"/>
</dbReference>
<dbReference type="EMBL" id="OB794470">
    <property type="protein sequence ID" value="CAD7430370.1"/>
    <property type="molecule type" value="Genomic_DNA"/>
</dbReference>
<dbReference type="GO" id="GO:0032979">
    <property type="term" value="P:protein insertion into mitochondrial inner membrane from matrix"/>
    <property type="evidence" value="ECO:0007669"/>
    <property type="project" value="TreeGrafter"/>
</dbReference>
<evidence type="ECO:0000256" key="4">
    <source>
        <dbReference type="ARBA" id="ARBA00022792"/>
    </source>
</evidence>
<keyword evidence="5" id="KW-0809">Transit peptide</keyword>
<proteinExistence type="inferred from homology"/>
<reference evidence="13" key="1">
    <citation type="submission" date="2020-11" db="EMBL/GenBank/DDBJ databases">
        <authorList>
            <person name="Tran Van P."/>
        </authorList>
    </citation>
    <scope>NUCLEOTIDE SEQUENCE</scope>
</reference>
<dbReference type="InterPro" id="IPR001708">
    <property type="entry name" value="YidC/ALB3/OXA1/COX18"/>
</dbReference>
<evidence type="ECO:0000256" key="8">
    <source>
        <dbReference type="ARBA" id="ARBA00023136"/>
    </source>
</evidence>
<evidence type="ECO:0000256" key="2">
    <source>
        <dbReference type="ARBA" id="ARBA00009877"/>
    </source>
</evidence>
<keyword evidence="4" id="KW-0999">Mitochondrion inner membrane</keyword>
<accession>A0A7R9HQ03</accession>
<evidence type="ECO:0000256" key="1">
    <source>
        <dbReference type="ARBA" id="ARBA00004448"/>
    </source>
</evidence>
<evidence type="ECO:0000256" key="6">
    <source>
        <dbReference type="ARBA" id="ARBA00022989"/>
    </source>
</evidence>
<dbReference type="PANTHER" id="PTHR12428">
    <property type="entry name" value="OXA1"/>
    <property type="match status" value="1"/>
</dbReference>
<dbReference type="InterPro" id="IPR028055">
    <property type="entry name" value="YidC/Oxa/ALB_C"/>
</dbReference>
<comment type="similarity">
    <text evidence="2 9">Belongs to the OXA1/ALB3/YidC family.</text>
</comment>
<dbReference type="AlphaFoldDB" id="A0A7R9HQ03"/>
<evidence type="ECO:0000259" key="12">
    <source>
        <dbReference type="Pfam" id="PF02096"/>
    </source>
</evidence>
<keyword evidence="6 11" id="KW-1133">Transmembrane helix</keyword>
<feature type="domain" description="Membrane insertase YidC/Oxa/ALB C-terminal" evidence="12">
    <location>
        <begin position="189"/>
        <end position="355"/>
    </location>
</feature>
<evidence type="ECO:0000256" key="9">
    <source>
        <dbReference type="RuleBase" id="RU003945"/>
    </source>
</evidence>
<organism evidence="13">
    <name type="scientific">Timema monikensis</name>
    <dbReference type="NCBI Taxonomy" id="170555"/>
    <lineage>
        <taxon>Eukaryota</taxon>
        <taxon>Metazoa</taxon>
        <taxon>Ecdysozoa</taxon>
        <taxon>Arthropoda</taxon>
        <taxon>Hexapoda</taxon>
        <taxon>Insecta</taxon>
        <taxon>Pterygota</taxon>
        <taxon>Neoptera</taxon>
        <taxon>Polyneoptera</taxon>
        <taxon>Phasmatodea</taxon>
        <taxon>Timematodea</taxon>
        <taxon>Timematoidea</taxon>
        <taxon>Timematidae</taxon>
        <taxon>Timema</taxon>
    </lineage>
</organism>
<dbReference type="GO" id="GO:0032977">
    <property type="term" value="F:membrane insertase activity"/>
    <property type="evidence" value="ECO:0007669"/>
    <property type="project" value="InterPro"/>
</dbReference>
<feature type="transmembrane region" description="Helical" evidence="11">
    <location>
        <begin position="327"/>
        <end position="349"/>
    </location>
</feature>
<keyword evidence="3 9" id="KW-0812">Transmembrane</keyword>
<feature type="transmembrane region" description="Helical" evidence="11">
    <location>
        <begin position="187"/>
        <end position="209"/>
    </location>
</feature>
<protein>
    <recommendedName>
        <fullName evidence="12">Membrane insertase YidC/Oxa/ALB C-terminal domain-containing protein</fullName>
    </recommendedName>
</protein>